<sequence>MQLLEHFKELTLHPKNAEELKGLILQLAVQGKLTRQWRITNRPELNSKELLEVIKVGKIKVLRESNVKSEKPIKDFDLSEVKFDLPENWVWVRFASAAYICRGGSPRPINNFITDDPDGINWIKIGDTKGVLKYIEECGEKIIPEGLKMSRLVVPGDFILSNSMSFGKPYIMRTTGCIHDGWLLIREVKEAINKDFLYHLLSSPYVYGSFKDSAAGGVVQNLNIEKVRQTLIPLPPLEEQKAIVAIVNQLFAEVEQLEAMTKERIQLKADFVTSALNQLTQATEQDTASQWAFLQQHFGTFFTEKENIKKLREGILQLAVQGKLTRDWRAIRQAQGIPIEHASTLLAKIKAEKEELIKEKKIKKEKPLPEISQEEIPYELPDGWVWCRMGEITTLITDGKHGNCQDEHDSGYYFLSAKDVQKGKLLYDRARQINFKEFSEVHQRTNLEPGDLCIVNTGATVGKTAIALDNELTRKSTFQKSVAVVKILHQFLHIRYLENFIINQTPKLLKKSGGSAINNLLLGDMKRIITPLPPLDEQKAIVEKVNSLMALCDKLEQEIETHQTTQEEWMQSCLREVVEG</sequence>
<feature type="coiled-coil region" evidence="4">
    <location>
        <begin position="545"/>
        <end position="572"/>
    </location>
</feature>
<reference evidence="6 7" key="1">
    <citation type="submission" date="2018-03" db="EMBL/GenBank/DDBJ databases">
        <title>Genomic Encyclopedia of Archaeal and Bacterial Type Strains, Phase II (KMG-II): from individual species to whole genera.</title>
        <authorList>
            <person name="Goeker M."/>
        </authorList>
    </citation>
    <scope>NUCLEOTIDE SEQUENCE [LARGE SCALE GENOMIC DNA]</scope>
    <source>
        <strain evidence="6 7">DSM 27929</strain>
    </source>
</reference>
<evidence type="ECO:0000256" key="3">
    <source>
        <dbReference type="ARBA" id="ARBA00023125"/>
    </source>
</evidence>
<dbReference type="InterPro" id="IPR044946">
    <property type="entry name" value="Restrct_endonuc_typeI_TRD_sf"/>
</dbReference>
<dbReference type="Pfam" id="PF01420">
    <property type="entry name" value="Methylase_S"/>
    <property type="match status" value="2"/>
</dbReference>
<organism evidence="6 7">
    <name type="scientific">Mongoliibacter ruber</name>
    <dbReference type="NCBI Taxonomy" id="1750599"/>
    <lineage>
        <taxon>Bacteria</taxon>
        <taxon>Pseudomonadati</taxon>
        <taxon>Bacteroidota</taxon>
        <taxon>Cytophagia</taxon>
        <taxon>Cytophagales</taxon>
        <taxon>Cyclobacteriaceae</taxon>
        <taxon>Mongoliibacter</taxon>
    </lineage>
</organism>
<keyword evidence="3" id="KW-0238">DNA-binding</keyword>
<keyword evidence="4" id="KW-0175">Coiled coil</keyword>
<dbReference type="AlphaFoldDB" id="A0A2T0WCP4"/>
<dbReference type="Gene3D" id="3.90.220.20">
    <property type="entry name" value="DNA methylase specificity domains"/>
    <property type="match status" value="2"/>
</dbReference>
<comment type="similarity">
    <text evidence="1">Belongs to the type-I restriction system S methylase family.</text>
</comment>
<feature type="domain" description="Type I restriction modification DNA specificity" evidence="5">
    <location>
        <begin position="107"/>
        <end position="265"/>
    </location>
</feature>
<evidence type="ECO:0000259" key="5">
    <source>
        <dbReference type="Pfam" id="PF01420"/>
    </source>
</evidence>
<feature type="domain" description="Type I restriction modification DNA specificity" evidence="5">
    <location>
        <begin position="381"/>
        <end position="560"/>
    </location>
</feature>
<dbReference type="EMBL" id="PVTR01000020">
    <property type="protein sequence ID" value="PRY84472.1"/>
    <property type="molecule type" value="Genomic_DNA"/>
</dbReference>
<proteinExistence type="inferred from homology"/>
<evidence type="ECO:0000313" key="6">
    <source>
        <dbReference type="EMBL" id="PRY84472.1"/>
    </source>
</evidence>
<evidence type="ECO:0000256" key="4">
    <source>
        <dbReference type="SAM" id="Coils"/>
    </source>
</evidence>
<dbReference type="CDD" id="cd17283">
    <property type="entry name" value="RMtype1_S_Hpy180ORF7835P_TRD2-CR2_like"/>
    <property type="match status" value="1"/>
</dbReference>
<dbReference type="InterPro" id="IPR051212">
    <property type="entry name" value="Type-I_RE_S_subunit"/>
</dbReference>
<feature type="coiled-coil region" evidence="4">
    <location>
        <begin position="339"/>
        <end position="366"/>
    </location>
</feature>
<dbReference type="PANTHER" id="PTHR43140">
    <property type="entry name" value="TYPE-1 RESTRICTION ENZYME ECOKI SPECIFICITY PROTEIN"/>
    <property type="match status" value="1"/>
</dbReference>
<dbReference type="PANTHER" id="PTHR43140:SF1">
    <property type="entry name" value="TYPE I RESTRICTION ENZYME ECOKI SPECIFICITY SUBUNIT"/>
    <property type="match status" value="1"/>
</dbReference>
<evidence type="ECO:0000256" key="1">
    <source>
        <dbReference type="ARBA" id="ARBA00010923"/>
    </source>
</evidence>
<dbReference type="SUPFAM" id="SSF116734">
    <property type="entry name" value="DNA methylase specificity domain"/>
    <property type="match status" value="2"/>
</dbReference>
<dbReference type="GO" id="GO:0003677">
    <property type="term" value="F:DNA binding"/>
    <property type="evidence" value="ECO:0007669"/>
    <property type="project" value="UniProtKB-KW"/>
</dbReference>
<name>A0A2T0WCP4_9BACT</name>
<accession>A0A2T0WCP4</accession>
<comment type="caution">
    <text evidence="6">The sequence shown here is derived from an EMBL/GenBank/DDBJ whole genome shotgun (WGS) entry which is preliminary data.</text>
</comment>
<protein>
    <submittedName>
        <fullName evidence="6">Type I restriction enzyme S subunit</fullName>
    </submittedName>
</protein>
<evidence type="ECO:0000256" key="2">
    <source>
        <dbReference type="ARBA" id="ARBA00022747"/>
    </source>
</evidence>
<dbReference type="OrthoDB" id="825893at2"/>
<dbReference type="GO" id="GO:0009307">
    <property type="term" value="P:DNA restriction-modification system"/>
    <property type="evidence" value="ECO:0007669"/>
    <property type="project" value="UniProtKB-KW"/>
</dbReference>
<dbReference type="Proteomes" id="UP000238157">
    <property type="component" value="Unassembled WGS sequence"/>
</dbReference>
<dbReference type="InterPro" id="IPR000055">
    <property type="entry name" value="Restrct_endonuc_typeI_TRD"/>
</dbReference>
<gene>
    <name evidence="6" type="ORF">CLW00_12018</name>
</gene>
<keyword evidence="2" id="KW-0680">Restriction system</keyword>
<evidence type="ECO:0000313" key="7">
    <source>
        <dbReference type="Proteomes" id="UP000238157"/>
    </source>
</evidence>
<keyword evidence="7" id="KW-1185">Reference proteome</keyword>